<dbReference type="PRINTS" id="PR00449">
    <property type="entry name" value="RASTRNSFRMNG"/>
</dbReference>
<gene>
    <name evidence="1" type="ORF">BSAL_64310</name>
</gene>
<dbReference type="AlphaFoldDB" id="A0A0S4ISR1"/>
<dbReference type="Pfam" id="PF00071">
    <property type="entry name" value="Ras"/>
    <property type="match status" value="1"/>
</dbReference>
<keyword evidence="2" id="KW-1185">Reference proteome</keyword>
<dbReference type="OrthoDB" id="9989112at2759"/>
<proteinExistence type="predicted"/>
<dbReference type="PROSITE" id="PS51419">
    <property type="entry name" value="RAB"/>
    <property type="match status" value="1"/>
</dbReference>
<dbReference type="GO" id="GO:0005525">
    <property type="term" value="F:GTP binding"/>
    <property type="evidence" value="ECO:0007669"/>
    <property type="project" value="InterPro"/>
</dbReference>
<sequence>SRVTFESVLRWLEEVRTFCGDDIALMLIGNKIDLCQHDSRPQEVVDFAKKHNMLFAMCSAKTKEGVAEAFDEITRRAVENCVEDLPTGVKFANAGKKGESRGNCC</sequence>
<dbReference type="Proteomes" id="UP000051952">
    <property type="component" value="Unassembled WGS sequence"/>
</dbReference>
<accession>A0A0S4ISR1</accession>
<dbReference type="SUPFAM" id="SSF52540">
    <property type="entry name" value="P-loop containing nucleoside triphosphate hydrolases"/>
    <property type="match status" value="1"/>
</dbReference>
<feature type="non-terminal residue" evidence="1">
    <location>
        <position position="1"/>
    </location>
</feature>
<evidence type="ECO:0000313" key="2">
    <source>
        <dbReference type="Proteomes" id="UP000051952"/>
    </source>
</evidence>
<dbReference type="PANTHER" id="PTHR47979">
    <property type="entry name" value="DRAB11-RELATED"/>
    <property type="match status" value="1"/>
</dbReference>
<dbReference type="InterPro" id="IPR050209">
    <property type="entry name" value="Rab_GTPases_membrane_traffic"/>
</dbReference>
<organism evidence="1 2">
    <name type="scientific">Bodo saltans</name>
    <name type="common">Flagellated protozoan</name>
    <dbReference type="NCBI Taxonomy" id="75058"/>
    <lineage>
        <taxon>Eukaryota</taxon>
        <taxon>Discoba</taxon>
        <taxon>Euglenozoa</taxon>
        <taxon>Kinetoplastea</taxon>
        <taxon>Metakinetoplastina</taxon>
        <taxon>Eubodonida</taxon>
        <taxon>Bodonidae</taxon>
        <taxon>Bodo</taxon>
    </lineage>
</organism>
<protein>
    <submittedName>
        <fullName evidence="1">Rab18 GTP-binding protein, putative</fullName>
    </submittedName>
</protein>
<dbReference type="Gene3D" id="3.40.50.300">
    <property type="entry name" value="P-loop containing nucleotide triphosphate hydrolases"/>
    <property type="match status" value="1"/>
</dbReference>
<dbReference type="EMBL" id="CYKH01000375">
    <property type="protein sequence ID" value="CUF64064.1"/>
    <property type="molecule type" value="Genomic_DNA"/>
</dbReference>
<dbReference type="GO" id="GO:0003924">
    <property type="term" value="F:GTPase activity"/>
    <property type="evidence" value="ECO:0007669"/>
    <property type="project" value="InterPro"/>
</dbReference>
<reference evidence="2" key="1">
    <citation type="submission" date="2015-09" db="EMBL/GenBank/DDBJ databases">
        <authorList>
            <consortium name="Pathogen Informatics"/>
        </authorList>
    </citation>
    <scope>NUCLEOTIDE SEQUENCE [LARGE SCALE GENOMIC DNA]</scope>
    <source>
        <strain evidence="2">Lake Konstanz</strain>
    </source>
</reference>
<dbReference type="InterPro" id="IPR001806">
    <property type="entry name" value="Small_GTPase"/>
</dbReference>
<name>A0A0S4ISR1_BODSA</name>
<dbReference type="SMART" id="SM00175">
    <property type="entry name" value="RAB"/>
    <property type="match status" value="1"/>
</dbReference>
<dbReference type="InterPro" id="IPR027417">
    <property type="entry name" value="P-loop_NTPase"/>
</dbReference>
<evidence type="ECO:0000313" key="1">
    <source>
        <dbReference type="EMBL" id="CUF64064.1"/>
    </source>
</evidence>
<dbReference type="VEuPathDB" id="TriTrypDB:BSAL_64310"/>